<keyword evidence="3" id="KW-1185">Reference proteome</keyword>
<accession>A0A4Y2R6C7</accession>
<evidence type="ECO:0000256" key="1">
    <source>
        <dbReference type="SAM" id="Phobius"/>
    </source>
</evidence>
<feature type="transmembrane region" description="Helical" evidence="1">
    <location>
        <begin position="75"/>
        <end position="97"/>
    </location>
</feature>
<organism evidence="2 3">
    <name type="scientific">Araneus ventricosus</name>
    <name type="common">Orbweaver spider</name>
    <name type="synonym">Epeira ventricosa</name>
    <dbReference type="NCBI Taxonomy" id="182803"/>
    <lineage>
        <taxon>Eukaryota</taxon>
        <taxon>Metazoa</taxon>
        <taxon>Ecdysozoa</taxon>
        <taxon>Arthropoda</taxon>
        <taxon>Chelicerata</taxon>
        <taxon>Arachnida</taxon>
        <taxon>Araneae</taxon>
        <taxon>Araneomorphae</taxon>
        <taxon>Entelegynae</taxon>
        <taxon>Araneoidea</taxon>
        <taxon>Araneidae</taxon>
        <taxon>Araneus</taxon>
    </lineage>
</organism>
<evidence type="ECO:0000313" key="2">
    <source>
        <dbReference type="EMBL" id="GBN71026.1"/>
    </source>
</evidence>
<name>A0A4Y2R6C7_ARAVE</name>
<gene>
    <name evidence="2" type="ORF">AVEN_64560_1</name>
</gene>
<feature type="transmembrane region" description="Helical" evidence="1">
    <location>
        <begin position="103"/>
        <end position="125"/>
    </location>
</feature>
<protein>
    <submittedName>
        <fullName evidence="2">Uncharacterized protein</fullName>
    </submittedName>
</protein>
<keyword evidence="1" id="KW-1133">Transmembrane helix</keyword>
<keyword evidence="1" id="KW-0472">Membrane</keyword>
<proteinExistence type="predicted"/>
<comment type="caution">
    <text evidence="2">The sequence shown here is derived from an EMBL/GenBank/DDBJ whole genome shotgun (WGS) entry which is preliminary data.</text>
</comment>
<reference evidence="2 3" key="1">
    <citation type="journal article" date="2019" name="Sci. Rep.">
        <title>Orb-weaving spider Araneus ventricosus genome elucidates the spidroin gene catalogue.</title>
        <authorList>
            <person name="Kono N."/>
            <person name="Nakamura H."/>
            <person name="Ohtoshi R."/>
            <person name="Moran D.A.P."/>
            <person name="Shinohara A."/>
            <person name="Yoshida Y."/>
            <person name="Fujiwara M."/>
            <person name="Mori M."/>
            <person name="Tomita M."/>
            <person name="Arakawa K."/>
        </authorList>
    </citation>
    <scope>NUCLEOTIDE SEQUENCE [LARGE SCALE GENOMIC DNA]</scope>
</reference>
<dbReference type="EMBL" id="BGPR01015892">
    <property type="protein sequence ID" value="GBN71026.1"/>
    <property type="molecule type" value="Genomic_DNA"/>
</dbReference>
<keyword evidence="1" id="KW-0812">Transmembrane</keyword>
<dbReference type="AlphaFoldDB" id="A0A4Y2R6C7"/>
<dbReference type="Proteomes" id="UP000499080">
    <property type="component" value="Unassembled WGS sequence"/>
</dbReference>
<sequence length="148" mass="16625">MEGKVIEQACVLTSATSPDVVILMDEIPEHTPDLRVPVEIFHVGNELSKKTSSSDPSSCTVPEETERWSSLRKMAAVLLFCGFLLFIGFATYFLYNVLPAETFVQVFTGVYVVVFVIIFLCTIFVKKGKKDSPVNIDEMIIQLDRDRL</sequence>
<evidence type="ECO:0000313" key="3">
    <source>
        <dbReference type="Proteomes" id="UP000499080"/>
    </source>
</evidence>